<feature type="region of interest" description="Disordered" evidence="1">
    <location>
        <begin position="1"/>
        <end position="20"/>
    </location>
</feature>
<evidence type="ECO:0000256" key="1">
    <source>
        <dbReference type="SAM" id="MobiDB-lite"/>
    </source>
</evidence>
<reference evidence="2" key="1">
    <citation type="submission" date="2020-04" db="EMBL/GenBank/DDBJ databases">
        <authorList>
            <person name="Alioto T."/>
            <person name="Alioto T."/>
            <person name="Gomez Garrido J."/>
        </authorList>
    </citation>
    <scope>NUCLEOTIDE SEQUENCE</scope>
    <source>
        <strain evidence="2">A484AB</strain>
    </source>
</reference>
<dbReference type="EMBL" id="CACRXK020010203">
    <property type="protein sequence ID" value="CAB4018869.1"/>
    <property type="molecule type" value="Genomic_DNA"/>
</dbReference>
<protein>
    <submittedName>
        <fullName evidence="2">Uncharacterized protein</fullName>
    </submittedName>
</protein>
<feature type="compositionally biased region" description="Basic residues" evidence="1">
    <location>
        <begin position="39"/>
        <end position="49"/>
    </location>
</feature>
<dbReference type="Proteomes" id="UP001152795">
    <property type="component" value="Unassembled WGS sequence"/>
</dbReference>
<accession>A0A7D9J1F4</accession>
<evidence type="ECO:0000313" key="3">
    <source>
        <dbReference type="Proteomes" id="UP001152795"/>
    </source>
</evidence>
<comment type="caution">
    <text evidence="2">The sequence shown here is derived from an EMBL/GenBank/DDBJ whole genome shotgun (WGS) entry which is preliminary data.</text>
</comment>
<gene>
    <name evidence="2" type="ORF">PACLA_8A009755</name>
</gene>
<evidence type="ECO:0000313" key="2">
    <source>
        <dbReference type="EMBL" id="CAB4018869.1"/>
    </source>
</evidence>
<organism evidence="2 3">
    <name type="scientific">Paramuricea clavata</name>
    <name type="common">Red gorgonian</name>
    <name type="synonym">Violescent sea-whip</name>
    <dbReference type="NCBI Taxonomy" id="317549"/>
    <lineage>
        <taxon>Eukaryota</taxon>
        <taxon>Metazoa</taxon>
        <taxon>Cnidaria</taxon>
        <taxon>Anthozoa</taxon>
        <taxon>Octocorallia</taxon>
        <taxon>Malacalcyonacea</taxon>
        <taxon>Plexauridae</taxon>
        <taxon>Paramuricea</taxon>
    </lineage>
</organism>
<proteinExistence type="predicted"/>
<sequence length="212" mass="24011">MKVNPNCAGAGDRASEDDENVAFRPLEEAAQAGEDLRIPRKAHISRKRKIETNRGNQKRSKRGSKDPKLLSAWDRIKQYKNEHLTVVNGKLRCDACKEIISKKKKSSIKKYVLTNKHSTGKKTIEASKIRQQSIVDVLRSIVAKVHPKGETLPNEMRLFRYDLVEMCLKAGIPIAKIDVMRPFLEKYGHRLTSSVHLSETIPLVLDKGDSEN</sequence>
<dbReference type="AlphaFoldDB" id="A0A7D9J1F4"/>
<name>A0A7D9J1F4_PARCT</name>
<feature type="region of interest" description="Disordered" evidence="1">
    <location>
        <begin position="32"/>
        <end position="67"/>
    </location>
</feature>
<dbReference type="OrthoDB" id="6012460at2759"/>
<keyword evidence="3" id="KW-1185">Reference proteome</keyword>